<keyword evidence="1" id="KW-0812">Transmembrane</keyword>
<dbReference type="Pfam" id="PF11255">
    <property type="entry name" value="DUF3054"/>
    <property type="match status" value="1"/>
</dbReference>
<keyword evidence="1" id="KW-0472">Membrane</keyword>
<organism evidence="2 3">
    <name type="scientific">Microcella daejeonensis</name>
    <dbReference type="NCBI Taxonomy" id="2994971"/>
    <lineage>
        <taxon>Bacteria</taxon>
        <taxon>Bacillati</taxon>
        <taxon>Actinomycetota</taxon>
        <taxon>Actinomycetes</taxon>
        <taxon>Micrococcales</taxon>
        <taxon>Microbacteriaceae</taxon>
        <taxon>Microcella</taxon>
    </lineage>
</organism>
<sequence>MPSRRAPGAPLAFLLLDALLVLLFAAVGRASHADDVLAGLAQTAWPFLLALGAGWLASRAWRAPASPVRTGLPVWALTVVGGMALRAVSGQGVQIAFVVVTALVLLVLLVGWRGVAAAVARRRARV</sequence>
<feature type="transmembrane region" description="Helical" evidence="1">
    <location>
        <begin position="95"/>
        <end position="120"/>
    </location>
</feature>
<accession>A0A9E8S8C3</accession>
<name>A0A9E8S8C3_9MICO</name>
<gene>
    <name evidence="2" type="ORF">OVN18_12965</name>
</gene>
<proteinExistence type="predicted"/>
<dbReference type="RefSeq" id="WP_267781182.1">
    <property type="nucleotide sequence ID" value="NZ_CP113089.1"/>
</dbReference>
<keyword evidence="3" id="KW-1185">Reference proteome</keyword>
<dbReference type="AlphaFoldDB" id="A0A9E8S8C3"/>
<evidence type="ECO:0000256" key="1">
    <source>
        <dbReference type="SAM" id="Phobius"/>
    </source>
</evidence>
<feature type="transmembrane region" description="Helical" evidence="1">
    <location>
        <begin position="40"/>
        <end position="58"/>
    </location>
</feature>
<dbReference type="EMBL" id="CP113089">
    <property type="protein sequence ID" value="WAB81425.1"/>
    <property type="molecule type" value="Genomic_DNA"/>
</dbReference>
<evidence type="ECO:0000313" key="2">
    <source>
        <dbReference type="EMBL" id="WAB81425.1"/>
    </source>
</evidence>
<dbReference type="InterPro" id="IPR021414">
    <property type="entry name" value="DUF3054"/>
</dbReference>
<evidence type="ECO:0000313" key="3">
    <source>
        <dbReference type="Proteomes" id="UP001164706"/>
    </source>
</evidence>
<reference evidence="2" key="1">
    <citation type="submission" date="2022-11" db="EMBL/GenBank/DDBJ databases">
        <title>Description of Microcella daejonensis nov. sp, isolated from riverside soil.</title>
        <authorList>
            <person name="Molina K.M."/>
            <person name="Kim S.B."/>
        </authorList>
    </citation>
    <scope>NUCLEOTIDE SEQUENCE</scope>
    <source>
        <strain evidence="2">MMS21-STM12</strain>
    </source>
</reference>
<dbReference type="Proteomes" id="UP001164706">
    <property type="component" value="Chromosome"/>
</dbReference>
<protein>
    <submittedName>
        <fullName evidence="2">DUF3054 domain-containing protein</fullName>
    </submittedName>
</protein>
<dbReference type="KEGG" id="mdb:OVN18_12965"/>
<keyword evidence="1" id="KW-1133">Transmembrane helix</keyword>
<feature type="transmembrane region" description="Helical" evidence="1">
    <location>
        <begin position="70"/>
        <end position="89"/>
    </location>
</feature>